<proteinExistence type="predicted"/>
<protein>
    <submittedName>
        <fullName evidence="2">Uncharacterized protein</fullName>
    </submittedName>
</protein>
<feature type="region of interest" description="Disordered" evidence="1">
    <location>
        <begin position="45"/>
        <end position="132"/>
    </location>
</feature>
<comment type="caution">
    <text evidence="2">The sequence shown here is derived from an EMBL/GenBank/DDBJ whole genome shotgun (WGS) entry which is preliminary data.</text>
</comment>
<feature type="compositionally biased region" description="Basic and acidic residues" evidence="1">
    <location>
        <begin position="94"/>
        <end position="132"/>
    </location>
</feature>
<dbReference type="EMBL" id="MLQL01000003">
    <property type="protein sequence ID" value="OQE30182.1"/>
    <property type="molecule type" value="Genomic_DNA"/>
</dbReference>
<organism evidence="2 3">
    <name type="scientific">Penicillium flavigenum</name>
    <dbReference type="NCBI Taxonomy" id="254877"/>
    <lineage>
        <taxon>Eukaryota</taxon>
        <taxon>Fungi</taxon>
        <taxon>Dikarya</taxon>
        <taxon>Ascomycota</taxon>
        <taxon>Pezizomycotina</taxon>
        <taxon>Eurotiomycetes</taxon>
        <taxon>Eurotiomycetidae</taxon>
        <taxon>Eurotiales</taxon>
        <taxon>Aspergillaceae</taxon>
        <taxon>Penicillium</taxon>
    </lineage>
</organism>
<reference evidence="3" key="1">
    <citation type="journal article" date="2017" name="Nat. Microbiol.">
        <title>Global analysis of biosynthetic gene clusters reveals vast potential of secondary metabolite production in Penicillium species.</title>
        <authorList>
            <person name="Nielsen J.C."/>
            <person name="Grijseels S."/>
            <person name="Prigent S."/>
            <person name="Ji B."/>
            <person name="Dainat J."/>
            <person name="Nielsen K.F."/>
            <person name="Frisvad J.C."/>
            <person name="Workman M."/>
            <person name="Nielsen J."/>
        </authorList>
    </citation>
    <scope>NUCLEOTIDE SEQUENCE [LARGE SCALE GENOMIC DNA]</scope>
    <source>
        <strain evidence="3">IBT 14082</strain>
    </source>
</reference>
<sequence length="132" mass="15203">MAISEHRFILNHPPIKLSTYIYYNILKSSNNMPTTEELKHVGFNTERDLNSHQAKQGRSKRSDSTVESGVDEMVNQRFSEPTSVKYGPGSTAQDSDHRVIPEEEGGVRDDRNRYATEDRGSYQDTKRRRIDQ</sequence>
<gene>
    <name evidence="2" type="ORF">PENFLA_c003G07765</name>
</gene>
<keyword evidence="3" id="KW-1185">Reference proteome</keyword>
<evidence type="ECO:0000313" key="3">
    <source>
        <dbReference type="Proteomes" id="UP000191342"/>
    </source>
</evidence>
<evidence type="ECO:0000256" key="1">
    <source>
        <dbReference type="SAM" id="MobiDB-lite"/>
    </source>
</evidence>
<dbReference type="Proteomes" id="UP000191342">
    <property type="component" value="Unassembled WGS sequence"/>
</dbReference>
<name>A0A1V6TUW2_9EURO</name>
<dbReference type="AlphaFoldDB" id="A0A1V6TUW2"/>
<dbReference type="OrthoDB" id="3359339at2759"/>
<evidence type="ECO:0000313" key="2">
    <source>
        <dbReference type="EMBL" id="OQE30182.1"/>
    </source>
</evidence>
<accession>A0A1V6TUW2</accession>